<sequence>MSQQQIGPTFEPDPIPPALTFRLPDDTLAKSSQDVADDPIYVELGGEALCSFVPQSRALRISPHGIVNPERAEFAPILRFTLAQNRTTISRDDLWGALYGLWLRKAENDVIPFELSDDIEGAADLKSYLVSTGLAFAPPDAQGPSELLLVRASFWQGAGASLARHWLRSPVAHPSLSPLCPFPFFESFTRSEHVLTTHPRRPPKPAPGEVLYARYICAVGQMLRFTHIDASNPRHFEAYQRWQNSDRVNIGWREKGPEEKHRTYLADRLADSHIMGFVVEWDGELAGYGEMSWVKEDPMGTYVGGLGDHDQGTHLLIGEEKFRGRHRFTAVMTAMKHACFLRDPRTDVVVGEPRYDLPIVPRLRLFLPQELNREFEFPHKRAVYFVLRRHRFFQAATLY</sequence>
<evidence type="ECO:0000313" key="2">
    <source>
        <dbReference type="Proteomes" id="UP000886501"/>
    </source>
</evidence>
<dbReference type="EMBL" id="MU117997">
    <property type="protein sequence ID" value="KAF9649476.1"/>
    <property type="molecule type" value="Genomic_DNA"/>
</dbReference>
<proteinExistence type="predicted"/>
<evidence type="ECO:0000313" key="1">
    <source>
        <dbReference type="EMBL" id="KAF9649476.1"/>
    </source>
</evidence>
<reference evidence="1" key="2">
    <citation type="journal article" date="2020" name="Nat. Commun.">
        <title>Large-scale genome sequencing of mycorrhizal fungi provides insights into the early evolution of symbiotic traits.</title>
        <authorList>
            <person name="Miyauchi S."/>
            <person name="Kiss E."/>
            <person name="Kuo A."/>
            <person name="Drula E."/>
            <person name="Kohler A."/>
            <person name="Sanchez-Garcia M."/>
            <person name="Morin E."/>
            <person name="Andreopoulos B."/>
            <person name="Barry K.W."/>
            <person name="Bonito G."/>
            <person name="Buee M."/>
            <person name="Carver A."/>
            <person name="Chen C."/>
            <person name="Cichocki N."/>
            <person name="Clum A."/>
            <person name="Culley D."/>
            <person name="Crous P.W."/>
            <person name="Fauchery L."/>
            <person name="Girlanda M."/>
            <person name="Hayes R.D."/>
            <person name="Keri Z."/>
            <person name="LaButti K."/>
            <person name="Lipzen A."/>
            <person name="Lombard V."/>
            <person name="Magnuson J."/>
            <person name="Maillard F."/>
            <person name="Murat C."/>
            <person name="Nolan M."/>
            <person name="Ohm R.A."/>
            <person name="Pangilinan J."/>
            <person name="Pereira M.F."/>
            <person name="Perotto S."/>
            <person name="Peter M."/>
            <person name="Pfister S."/>
            <person name="Riley R."/>
            <person name="Sitrit Y."/>
            <person name="Stielow J.B."/>
            <person name="Szollosi G."/>
            <person name="Zifcakova L."/>
            <person name="Stursova M."/>
            <person name="Spatafora J.W."/>
            <person name="Tedersoo L."/>
            <person name="Vaario L.M."/>
            <person name="Yamada A."/>
            <person name="Yan M."/>
            <person name="Wang P."/>
            <person name="Xu J."/>
            <person name="Bruns T."/>
            <person name="Baldrian P."/>
            <person name="Vilgalys R."/>
            <person name="Dunand C."/>
            <person name="Henrissat B."/>
            <person name="Grigoriev I.V."/>
            <person name="Hibbett D."/>
            <person name="Nagy L.G."/>
            <person name="Martin F.M."/>
        </authorList>
    </citation>
    <scope>NUCLEOTIDE SEQUENCE</scope>
    <source>
        <strain evidence="1">P2</strain>
    </source>
</reference>
<organism evidence="1 2">
    <name type="scientific">Thelephora ganbajun</name>
    <name type="common">Ganba fungus</name>
    <dbReference type="NCBI Taxonomy" id="370292"/>
    <lineage>
        <taxon>Eukaryota</taxon>
        <taxon>Fungi</taxon>
        <taxon>Dikarya</taxon>
        <taxon>Basidiomycota</taxon>
        <taxon>Agaricomycotina</taxon>
        <taxon>Agaricomycetes</taxon>
        <taxon>Thelephorales</taxon>
        <taxon>Thelephoraceae</taxon>
        <taxon>Thelephora</taxon>
    </lineage>
</organism>
<keyword evidence="2" id="KW-1185">Reference proteome</keyword>
<comment type="caution">
    <text evidence="1">The sequence shown here is derived from an EMBL/GenBank/DDBJ whole genome shotgun (WGS) entry which is preliminary data.</text>
</comment>
<protein>
    <submittedName>
        <fullName evidence="1">Acyltransferase</fullName>
    </submittedName>
</protein>
<keyword evidence="1" id="KW-0012">Acyltransferase</keyword>
<name>A0ACB6ZIH5_THEGA</name>
<gene>
    <name evidence="1" type="ORF">BDM02DRAFT_3113687</name>
</gene>
<dbReference type="Proteomes" id="UP000886501">
    <property type="component" value="Unassembled WGS sequence"/>
</dbReference>
<accession>A0ACB6ZIH5</accession>
<keyword evidence="1" id="KW-0808">Transferase</keyword>
<reference evidence="1" key="1">
    <citation type="submission" date="2019-10" db="EMBL/GenBank/DDBJ databases">
        <authorList>
            <consortium name="DOE Joint Genome Institute"/>
            <person name="Kuo A."/>
            <person name="Miyauchi S."/>
            <person name="Kiss E."/>
            <person name="Drula E."/>
            <person name="Kohler A."/>
            <person name="Sanchez-Garcia M."/>
            <person name="Andreopoulos B."/>
            <person name="Barry K.W."/>
            <person name="Bonito G."/>
            <person name="Buee M."/>
            <person name="Carver A."/>
            <person name="Chen C."/>
            <person name="Cichocki N."/>
            <person name="Clum A."/>
            <person name="Culley D."/>
            <person name="Crous P.W."/>
            <person name="Fauchery L."/>
            <person name="Girlanda M."/>
            <person name="Hayes R."/>
            <person name="Keri Z."/>
            <person name="Labutti K."/>
            <person name="Lipzen A."/>
            <person name="Lombard V."/>
            <person name="Magnuson J."/>
            <person name="Maillard F."/>
            <person name="Morin E."/>
            <person name="Murat C."/>
            <person name="Nolan M."/>
            <person name="Ohm R."/>
            <person name="Pangilinan J."/>
            <person name="Pereira M."/>
            <person name="Perotto S."/>
            <person name="Peter M."/>
            <person name="Riley R."/>
            <person name="Sitrit Y."/>
            <person name="Stielow B."/>
            <person name="Szollosi G."/>
            <person name="Zifcakova L."/>
            <person name="Stursova M."/>
            <person name="Spatafora J.W."/>
            <person name="Tedersoo L."/>
            <person name="Vaario L.-M."/>
            <person name="Yamada A."/>
            <person name="Yan M."/>
            <person name="Wang P."/>
            <person name="Xu J."/>
            <person name="Bruns T."/>
            <person name="Baldrian P."/>
            <person name="Vilgalys R."/>
            <person name="Henrissat B."/>
            <person name="Grigoriev I.V."/>
            <person name="Hibbett D."/>
            <person name="Nagy L.G."/>
            <person name="Martin F.M."/>
        </authorList>
    </citation>
    <scope>NUCLEOTIDE SEQUENCE</scope>
    <source>
        <strain evidence="1">P2</strain>
    </source>
</reference>